<gene>
    <name evidence="3" type="ORF">NZD86_23500</name>
</gene>
<geneLocation type="plasmid" evidence="3 4">
    <name>unnamed1</name>
</geneLocation>
<comment type="similarity">
    <text evidence="1">Belongs to the pseudomonas-type ThrB family.</text>
</comment>
<dbReference type="Gene3D" id="3.90.1200.10">
    <property type="match status" value="1"/>
</dbReference>
<keyword evidence="4" id="KW-1185">Reference proteome</keyword>
<dbReference type="InterPro" id="IPR011009">
    <property type="entry name" value="Kinase-like_dom_sf"/>
</dbReference>
<reference evidence="3" key="1">
    <citation type="submission" date="2022-08" db="EMBL/GenBank/DDBJ databases">
        <title>Alicyclobacillus dauci DSM2870, complete genome.</title>
        <authorList>
            <person name="Wang Q."/>
            <person name="Cai R."/>
            <person name="Wang Z."/>
        </authorList>
    </citation>
    <scope>NUCLEOTIDE SEQUENCE</scope>
    <source>
        <strain evidence="3">DSM 28700</strain>
        <plasmid evidence="3">unnamed1</plasmid>
    </source>
</reference>
<name>A0ABY6ZB63_9BACL</name>
<dbReference type="SUPFAM" id="SSF56112">
    <property type="entry name" value="Protein kinase-like (PK-like)"/>
    <property type="match status" value="1"/>
</dbReference>
<protein>
    <submittedName>
        <fullName evidence="3">Phosphotransferase</fullName>
    </submittedName>
</protein>
<dbReference type="Gene3D" id="3.30.200.20">
    <property type="entry name" value="Phosphorylase Kinase, domain 1"/>
    <property type="match status" value="1"/>
</dbReference>
<proteinExistence type="inferred from homology"/>
<accession>A0ABY6ZB63</accession>
<dbReference type="PANTHER" id="PTHR21064:SF6">
    <property type="entry name" value="AMINOGLYCOSIDE PHOSPHOTRANSFERASE DOMAIN-CONTAINING PROTEIN"/>
    <property type="match status" value="1"/>
</dbReference>
<keyword evidence="3" id="KW-0614">Plasmid</keyword>
<sequence>MGNDRPGKLCFEKYQYRDRDIELICSEYRLGEPTIIHRDIGGGFNANVKVETLTGIYVIRFLSKCTTSEHISYENEVLKMLKRSGVPVVIPLRNRRGRSTSKLHGHFVQVTPFIDAIAFDVSPEQVWSSGHTFRRFHKILEGFKDGPVPLWSHYPSKRILRTGLSRLQELQDELSLERLSEVRRIYEVIRHGWKKGTYRNPLSTTIIHGDWHFWNQLYTEDGDVCCVLDLDFIQRAERVQDLGYTLWNIFAIFSTDSGVDICHNFLNGYGKLPRDEVKMLPLAVAKSALFFICSTAFRKNVVSKFNFHFDRQLPIIEWMLSSEGQDTIEEMCTTE</sequence>
<feature type="domain" description="Aminoglycoside phosphotransferase" evidence="2">
    <location>
        <begin position="40"/>
        <end position="269"/>
    </location>
</feature>
<dbReference type="InterPro" id="IPR002575">
    <property type="entry name" value="Aminoglycoside_PTrfase"/>
</dbReference>
<organism evidence="3 4">
    <name type="scientific">Alicyclobacillus dauci</name>
    <dbReference type="NCBI Taxonomy" id="1475485"/>
    <lineage>
        <taxon>Bacteria</taxon>
        <taxon>Bacillati</taxon>
        <taxon>Bacillota</taxon>
        <taxon>Bacilli</taxon>
        <taxon>Bacillales</taxon>
        <taxon>Alicyclobacillaceae</taxon>
        <taxon>Alicyclobacillus</taxon>
    </lineage>
</organism>
<dbReference type="EMBL" id="CP104065">
    <property type="protein sequence ID" value="WAH39335.1"/>
    <property type="molecule type" value="Genomic_DNA"/>
</dbReference>
<dbReference type="RefSeq" id="WP_268047049.1">
    <property type="nucleotide sequence ID" value="NZ_CP104065.1"/>
</dbReference>
<dbReference type="Pfam" id="PF01636">
    <property type="entry name" value="APH"/>
    <property type="match status" value="1"/>
</dbReference>
<evidence type="ECO:0000313" key="3">
    <source>
        <dbReference type="EMBL" id="WAH39335.1"/>
    </source>
</evidence>
<evidence type="ECO:0000313" key="4">
    <source>
        <dbReference type="Proteomes" id="UP001164803"/>
    </source>
</evidence>
<evidence type="ECO:0000259" key="2">
    <source>
        <dbReference type="Pfam" id="PF01636"/>
    </source>
</evidence>
<dbReference type="Proteomes" id="UP001164803">
    <property type="component" value="Plasmid unnamed1"/>
</dbReference>
<evidence type="ECO:0000256" key="1">
    <source>
        <dbReference type="ARBA" id="ARBA00038240"/>
    </source>
</evidence>
<dbReference type="InterPro" id="IPR050249">
    <property type="entry name" value="Pseudomonas-type_ThrB"/>
</dbReference>
<dbReference type="PANTHER" id="PTHR21064">
    <property type="entry name" value="AMINOGLYCOSIDE PHOSPHOTRANSFERASE DOMAIN-CONTAINING PROTEIN-RELATED"/>
    <property type="match status" value="1"/>
</dbReference>